<keyword evidence="17" id="KW-1185">Reference proteome</keyword>
<keyword evidence="3 10" id="KW-1134">Transmembrane beta strand</keyword>
<evidence type="ECO:0000256" key="3">
    <source>
        <dbReference type="ARBA" id="ARBA00022452"/>
    </source>
</evidence>
<evidence type="ECO:0000256" key="11">
    <source>
        <dbReference type="PROSITE-ProRule" id="PRU10144"/>
    </source>
</evidence>
<name>A0ABU0VVL8_9RHOB</name>
<dbReference type="InterPro" id="IPR000531">
    <property type="entry name" value="Beta-barrel_TonB"/>
</dbReference>
<evidence type="ECO:0000259" key="14">
    <source>
        <dbReference type="Pfam" id="PF00593"/>
    </source>
</evidence>
<dbReference type="EMBL" id="JAVDBT010000004">
    <property type="protein sequence ID" value="MDQ2065795.1"/>
    <property type="molecule type" value="Genomic_DNA"/>
</dbReference>
<evidence type="ECO:0000256" key="6">
    <source>
        <dbReference type="ARBA" id="ARBA00023065"/>
    </source>
</evidence>
<dbReference type="InterPro" id="IPR037066">
    <property type="entry name" value="Plug_dom_sf"/>
</dbReference>
<gene>
    <name evidence="16" type="ORF">Q9295_05385</name>
</gene>
<keyword evidence="16" id="KW-0675">Receptor</keyword>
<dbReference type="InterPro" id="IPR012910">
    <property type="entry name" value="Plug_dom"/>
</dbReference>
<evidence type="ECO:0000256" key="4">
    <source>
        <dbReference type="ARBA" id="ARBA00022692"/>
    </source>
</evidence>
<evidence type="ECO:0000256" key="1">
    <source>
        <dbReference type="ARBA" id="ARBA00004571"/>
    </source>
</evidence>
<dbReference type="PANTHER" id="PTHR30069:SF53">
    <property type="entry name" value="COLICIN I RECEPTOR-RELATED"/>
    <property type="match status" value="1"/>
</dbReference>
<sequence length="621" mass="66867">MQGISKLAILAASTALLAPVTAFAQETDENTYLGKISLTASSEAVDVSRTGASVTVVTEEELDTAPLPFATYLATLPGVSTNANGGLGATTSVRLRGLPAYYIGTKIDGIDVTDPAGPQLYFDFAGLTTGGLSRIEVLRGAQSALYGSEAAAGVIDISSWRPEKDGLSGQIGTEAGSNQTYVGTASVGYRDDRTELAFTLNRTITDGISAHINGTEKDGYQGTNLSAYASHDVTESLTLGASLLIRDNYTEFDASGGDADNTSDGILRGGRVFAQINTGAVEHELSFSRMTMRREVIEFATPTDFFGDRDQIGYTGAWDANDQLSINWGLERRAEDFVLLNPYGDSAGKQWTASAYAELLYAPNDQLDLSFALRQDEHSRFGGYTSGRAAVAYRPTEDWIIRAVAATGFRAPSPYELWSSYGNPAFQPEESRSFELGLERLLAEGSLKATLFDIKVDNQIIYDPNMGWGAYTQVDGEATTRGVELEASQQLSANWKLTGSYTYNDVTVEEGGSSRRGARAPRHSLAIGLDGHISDRLAANLTVTHVAGVLDESVDYSTTPYVVSQVALEDYTLANLALAYDVNDQTTAYIRVENLFDETYQTVSNFGQPGRQVYLGLQAKF</sequence>
<evidence type="ECO:0000256" key="2">
    <source>
        <dbReference type="ARBA" id="ARBA00022448"/>
    </source>
</evidence>
<evidence type="ECO:0000313" key="16">
    <source>
        <dbReference type="EMBL" id="MDQ2065795.1"/>
    </source>
</evidence>
<evidence type="ECO:0000259" key="15">
    <source>
        <dbReference type="Pfam" id="PF07715"/>
    </source>
</evidence>
<accession>A0ABU0VVL8</accession>
<reference evidence="16 17" key="1">
    <citation type="submission" date="2023-08" db="EMBL/GenBank/DDBJ databases">
        <title>Characterization of two Paracoccaceae strains isolated from Phycosphere and proposal of Xinfangfangia lacusdiani sp. nov.</title>
        <authorList>
            <person name="Deng Y."/>
            <person name="Zhang Y.Q."/>
        </authorList>
    </citation>
    <scope>NUCLEOTIDE SEQUENCE [LARGE SCALE GENOMIC DNA]</scope>
    <source>
        <strain evidence="16 17">CPCC 101601</strain>
    </source>
</reference>
<protein>
    <submittedName>
        <fullName evidence="16">TonB-dependent receptor</fullName>
    </submittedName>
</protein>
<dbReference type="Pfam" id="PF00593">
    <property type="entry name" value="TonB_dep_Rec_b-barrel"/>
    <property type="match status" value="1"/>
</dbReference>
<feature type="chain" id="PRO_5046470909" evidence="13">
    <location>
        <begin position="25"/>
        <end position="621"/>
    </location>
</feature>
<feature type="domain" description="TonB-dependent receptor-like beta-barrel" evidence="14">
    <location>
        <begin position="178"/>
        <end position="595"/>
    </location>
</feature>
<dbReference type="InterPro" id="IPR010917">
    <property type="entry name" value="TonB_rcpt_CS"/>
</dbReference>
<dbReference type="Gene3D" id="2.170.130.10">
    <property type="entry name" value="TonB-dependent receptor, plug domain"/>
    <property type="match status" value="1"/>
</dbReference>
<evidence type="ECO:0000256" key="5">
    <source>
        <dbReference type="ARBA" id="ARBA00022729"/>
    </source>
</evidence>
<keyword evidence="2 10" id="KW-0813">Transport</keyword>
<dbReference type="CDD" id="cd01347">
    <property type="entry name" value="ligand_gated_channel"/>
    <property type="match status" value="1"/>
</dbReference>
<dbReference type="PANTHER" id="PTHR30069">
    <property type="entry name" value="TONB-DEPENDENT OUTER MEMBRANE RECEPTOR"/>
    <property type="match status" value="1"/>
</dbReference>
<comment type="similarity">
    <text evidence="10 12">Belongs to the TonB-dependent receptor family.</text>
</comment>
<proteinExistence type="inferred from homology"/>
<evidence type="ECO:0000256" key="10">
    <source>
        <dbReference type="PROSITE-ProRule" id="PRU01360"/>
    </source>
</evidence>
<evidence type="ECO:0000256" key="13">
    <source>
        <dbReference type="SAM" id="SignalP"/>
    </source>
</evidence>
<dbReference type="Pfam" id="PF07715">
    <property type="entry name" value="Plug"/>
    <property type="match status" value="1"/>
</dbReference>
<evidence type="ECO:0000313" key="17">
    <source>
        <dbReference type="Proteomes" id="UP001239680"/>
    </source>
</evidence>
<feature type="short sequence motif" description="TonB C-terminal box" evidence="11">
    <location>
        <begin position="604"/>
        <end position="621"/>
    </location>
</feature>
<keyword evidence="6" id="KW-0406">Ion transport</keyword>
<dbReference type="PROSITE" id="PS01156">
    <property type="entry name" value="TONB_DEPENDENT_REC_2"/>
    <property type="match status" value="1"/>
</dbReference>
<evidence type="ECO:0000256" key="7">
    <source>
        <dbReference type="ARBA" id="ARBA00023077"/>
    </source>
</evidence>
<evidence type="ECO:0000256" key="8">
    <source>
        <dbReference type="ARBA" id="ARBA00023136"/>
    </source>
</evidence>
<evidence type="ECO:0000256" key="9">
    <source>
        <dbReference type="ARBA" id="ARBA00023237"/>
    </source>
</evidence>
<dbReference type="InterPro" id="IPR036942">
    <property type="entry name" value="Beta-barrel_TonB_sf"/>
</dbReference>
<comment type="caution">
    <text evidence="16">The sequence shown here is derived from an EMBL/GenBank/DDBJ whole genome shotgun (WGS) entry which is preliminary data.</text>
</comment>
<keyword evidence="9 10" id="KW-0998">Cell outer membrane</keyword>
<dbReference type="Proteomes" id="UP001239680">
    <property type="component" value="Unassembled WGS sequence"/>
</dbReference>
<keyword evidence="8 10" id="KW-0472">Membrane</keyword>
<organism evidence="16 17">
    <name type="scientific">Pseudogemmobacter lacusdianii</name>
    <dbReference type="NCBI Taxonomy" id="3069608"/>
    <lineage>
        <taxon>Bacteria</taxon>
        <taxon>Pseudomonadati</taxon>
        <taxon>Pseudomonadota</taxon>
        <taxon>Alphaproteobacteria</taxon>
        <taxon>Rhodobacterales</taxon>
        <taxon>Paracoccaceae</taxon>
        <taxon>Pseudogemmobacter</taxon>
    </lineage>
</organism>
<keyword evidence="5 13" id="KW-0732">Signal</keyword>
<keyword evidence="4 10" id="KW-0812">Transmembrane</keyword>
<dbReference type="SUPFAM" id="SSF56935">
    <property type="entry name" value="Porins"/>
    <property type="match status" value="1"/>
</dbReference>
<comment type="subcellular location">
    <subcellularLocation>
        <location evidence="1 10">Cell outer membrane</location>
        <topology evidence="1 10">Multi-pass membrane protein</topology>
    </subcellularLocation>
</comment>
<feature type="signal peptide" evidence="13">
    <location>
        <begin position="1"/>
        <end position="24"/>
    </location>
</feature>
<feature type="domain" description="TonB-dependent receptor plug" evidence="15">
    <location>
        <begin position="47"/>
        <end position="154"/>
    </location>
</feature>
<dbReference type="InterPro" id="IPR039426">
    <property type="entry name" value="TonB-dep_rcpt-like"/>
</dbReference>
<keyword evidence="7 12" id="KW-0798">TonB box</keyword>
<dbReference type="Gene3D" id="2.40.170.20">
    <property type="entry name" value="TonB-dependent receptor, beta-barrel domain"/>
    <property type="match status" value="1"/>
</dbReference>
<evidence type="ECO:0000256" key="12">
    <source>
        <dbReference type="RuleBase" id="RU003357"/>
    </source>
</evidence>
<dbReference type="PROSITE" id="PS52016">
    <property type="entry name" value="TONB_DEPENDENT_REC_3"/>
    <property type="match status" value="1"/>
</dbReference>